<dbReference type="EMBL" id="AWGJ01000001">
    <property type="protein sequence ID" value="ODN84018.1"/>
    <property type="molecule type" value="Genomic_DNA"/>
</dbReference>
<dbReference type="PANTHER" id="PTHR43861">
    <property type="entry name" value="TRANS-ACONITATE 2-METHYLTRANSFERASE-RELATED"/>
    <property type="match status" value="1"/>
</dbReference>
<sequence>MSHTANLTNHNADNYHTNASFVFSAANTAPVLGLLQAKEGEKIIDLGCGTGELTKGLKEVVGEKGVIVGVDSSQNMLDKAASQSPFSIPYIQADIQNASAFAAAHPEYHHAFDAVFTSATLHWCKDSPEGVIELVRWLLKPGGRFAFEFGGFGNVCGIRAALHHAVRARGIDPIPLDPWYFPTPRQYESVLKAADLTPSNVHLVPRPTPLPTSLQGWLTTFARHSFLSSFSDTDAATIMQEVAEIARVDTYWSAENPGMGVKGQEGQEAKEEGWEVMYVRLRGVAFTPSA</sequence>
<feature type="domain" description="Methyltransferase type 11" evidence="1">
    <location>
        <begin position="45"/>
        <end position="147"/>
    </location>
</feature>
<dbReference type="Pfam" id="PF08241">
    <property type="entry name" value="Methyltransf_11"/>
    <property type="match status" value="1"/>
</dbReference>
<proteinExistence type="predicted"/>
<dbReference type="SUPFAM" id="SSF53335">
    <property type="entry name" value="S-adenosyl-L-methionine-dependent methyltransferases"/>
    <property type="match status" value="1"/>
</dbReference>
<dbReference type="AlphaFoldDB" id="A0A1E3I685"/>
<name>A0A1E3I685_9TREE</name>
<dbReference type="Gene3D" id="3.40.50.150">
    <property type="entry name" value="Vaccinia Virus protein VP39"/>
    <property type="match status" value="1"/>
</dbReference>
<dbReference type="GO" id="GO:0008757">
    <property type="term" value="F:S-adenosylmethionine-dependent methyltransferase activity"/>
    <property type="evidence" value="ECO:0007669"/>
    <property type="project" value="InterPro"/>
</dbReference>
<dbReference type="CDD" id="cd02440">
    <property type="entry name" value="AdoMet_MTases"/>
    <property type="match status" value="1"/>
</dbReference>
<dbReference type="InterPro" id="IPR029063">
    <property type="entry name" value="SAM-dependent_MTases_sf"/>
</dbReference>
<dbReference type="PANTHER" id="PTHR43861:SF1">
    <property type="entry name" value="TRANS-ACONITATE 2-METHYLTRANSFERASE"/>
    <property type="match status" value="1"/>
</dbReference>
<reference evidence="2 3" key="1">
    <citation type="submission" date="2016-06" db="EMBL/GenBank/DDBJ databases">
        <title>Evolution of pathogenesis and genome organization in the Tremellales.</title>
        <authorList>
            <person name="Cuomo C."/>
            <person name="Litvintseva A."/>
            <person name="Heitman J."/>
            <person name="Chen Y."/>
            <person name="Sun S."/>
            <person name="Springer D."/>
            <person name="Dromer F."/>
            <person name="Young S."/>
            <person name="Zeng Q."/>
            <person name="Chapman S."/>
            <person name="Gujja S."/>
            <person name="Saif S."/>
            <person name="Birren B."/>
        </authorList>
    </citation>
    <scope>NUCLEOTIDE SEQUENCE [LARGE SCALE GENOMIC DNA]</scope>
    <source>
        <strain evidence="2 3">CBS 6039</strain>
    </source>
</reference>
<evidence type="ECO:0000259" key="1">
    <source>
        <dbReference type="Pfam" id="PF08241"/>
    </source>
</evidence>
<keyword evidence="3" id="KW-1185">Reference proteome</keyword>
<gene>
    <name evidence="2" type="ORF">L202_00050</name>
</gene>
<dbReference type="InterPro" id="IPR013216">
    <property type="entry name" value="Methyltransf_11"/>
</dbReference>
<accession>A0A1E3I685</accession>
<comment type="caution">
    <text evidence="2">The sequence shown here is derived from an EMBL/GenBank/DDBJ whole genome shotgun (WGS) entry which is preliminary data.</text>
</comment>
<dbReference type="Proteomes" id="UP000094065">
    <property type="component" value="Unassembled WGS sequence"/>
</dbReference>
<evidence type="ECO:0000313" key="3">
    <source>
        <dbReference type="Proteomes" id="UP000094065"/>
    </source>
</evidence>
<protein>
    <recommendedName>
        <fullName evidence="1">Methyltransferase type 11 domain-containing protein</fullName>
    </recommendedName>
</protein>
<evidence type="ECO:0000313" key="2">
    <source>
        <dbReference type="EMBL" id="ODN84018.1"/>
    </source>
</evidence>
<dbReference type="RefSeq" id="XP_018997821.1">
    <property type="nucleotide sequence ID" value="XM_019133116.1"/>
</dbReference>
<organism evidence="2 3">
    <name type="scientific">Cryptococcus amylolentus CBS 6039</name>
    <dbReference type="NCBI Taxonomy" id="1295533"/>
    <lineage>
        <taxon>Eukaryota</taxon>
        <taxon>Fungi</taxon>
        <taxon>Dikarya</taxon>
        <taxon>Basidiomycota</taxon>
        <taxon>Agaricomycotina</taxon>
        <taxon>Tremellomycetes</taxon>
        <taxon>Tremellales</taxon>
        <taxon>Cryptococcaceae</taxon>
        <taxon>Cryptococcus</taxon>
    </lineage>
</organism>
<dbReference type="STRING" id="1295533.A0A1E3I685"/>
<dbReference type="GeneID" id="30151359"/>
<dbReference type="OrthoDB" id="10017101at2759"/>